<dbReference type="VEuPathDB" id="VectorBase:AMEM014932"/>
<evidence type="ECO:0000256" key="1">
    <source>
        <dbReference type="SAM" id="Phobius"/>
    </source>
</evidence>
<dbReference type="Proteomes" id="UP000075903">
    <property type="component" value="Unassembled WGS sequence"/>
</dbReference>
<keyword evidence="1" id="KW-1133">Transmembrane helix</keyword>
<reference evidence="2" key="1">
    <citation type="submission" date="2020-05" db="UniProtKB">
        <authorList>
            <consortium name="EnsemblMetazoa"/>
        </authorList>
    </citation>
    <scope>IDENTIFICATION</scope>
    <source>
        <strain evidence="2">MAF</strain>
    </source>
</reference>
<organism evidence="2 3">
    <name type="scientific">Anopheles merus</name>
    <name type="common">Mosquito</name>
    <dbReference type="NCBI Taxonomy" id="30066"/>
    <lineage>
        <taxon>Eukaryota</taxon>
        <taxon>Metazoa</taxon>
        <taxon>Ecdysozoa</taxon>
        <taxon>Arthropoda</taxon>
        <taxon>Hexapoda</taxon>
        <taxon>Insecta</taxon>
        <taxon>Pterygota</taxon>
        <taxon>Neoptera</taxon>
        <taxon>Endopterygota</taxon>
        <taxon>Diptera</taxon>
        <taxon>Nematocera</taxon>
        <taxon>Culicoidea</taxon>
        <taxon>Culicidae</taxon>
        <taxon>Anophelinae</taxon>
        <taxon>Anopheles</taxon>
    </lineage>
</organism>
<keyword evidence="3" id="KW-1185">Reference proteome</keyword>
<sequence>MRARLLACDSWFRLLLRIMYCSCGMYVITSVTCIIGILSTFVRPASCSAWYCKLEKEFMAAVKEAMAAAAAAAAAALELLLALLRLDLPAAAEALRLLPPLDATMPAPPVLAIVSSLICC</sequence>
<keyword evidence="1" id="KW-0812">Transmembrane</keyword>
<protein>
    <submittedName>
        <fullName evidence="2">Uncharacterized protein</fullName>
    </submittedName>
</protein>
<dbReference type="EnsemblMetazoa" id="AMEM014932-RA">
    <property type="protein sequence ID" value="AMEM014932-PA"/>
    <property type="gene ID" value="AMEM014932"/>
</dbReference>
<keyword evidence="1" id="KW-0472">Membrane</keyword>
<dbReference type="AlphaFoldDB" id="A0A182VH84"/>
<evidence type="ECO:0000313" key="2">
    <source>
        <dbReference type="EnsemblMetazoa" id="AMEM014932-PA"/>
    </source>
</evidence>
<accession>A0A182VH84</accession>
<feature type="transmembrane region" description="Helical" evidence="1">
    <location>
        <begin position="65"/>
        <end position="86"/>
    </location>
</feature>
<evidence type="ECO:0000313" key="3">
    <source>
        <dbReference type="Proteomes" id="UP000075903"/>
    </source>
</evidence>
<proteinExistence type="predicted"/>
<name>A0A182VH84_ANOME</name>
<feature type="transmembrane region" description="Helical" evidence="1">
    <location>
        <begin position="20"/>
        <end position="45"/>
    </location>
</feature>